<evidence type="ECO:0000259" key="2">
    <source>
        <dbReference type="Pfam" id="PF20766"/>
    </source>
</evidence>
<dbReference type="Gene3D" id="1.20.58.290">
    <property type="entry name" value="Hypothetical membrane protein ta0354_69_121"/>
    <property type="match status" value="1"/>
</dbReference>
<gene>
    <name evidence="3" type="ORF">EF806_03970</name>
</gene>
<dbReference type="Proteomes" id="UP000317158">
    <property type="component" value="Unassembled WGS sequence"/>
</dbReference>
<evidence type="ECO:0000313" key="3">
    <source>
        <dbReference type="EMBL" id="RZN64509.1"/>
    </source>
</evidence>
<feature type="domain" description="DUF447" evidence="2">
    <location>
        <begin position="135"/>
        <end position="183"/>
    </location>
</feature>
<organism evidence="3 4">
    <name type="scientific">Methanoliparum thermophilum</name>
    <dbReference type="NCBI Taxonomy" id="2491083"/>
    <lineage>
        <taxon>Archaea</taxon>
        <taxon>Methanobacteriati</taxon>
        <taxon>Methanobacteriota</taxon>
        <taxon>Candidatus Methanoliparia</taxon>
        <taxon>Candidatus Methanoliparales</taxon>
        <taxon>Candidatus Methanoliparaceae</taxon>
        <taxon>Candidatus Methanoliparum</taxon>
    </lineage>
</organism>
<dbReference type="Gene3D" id="2.30.110.10">
    <property type="entry name" value="Electron Transport, Fmn-binding Protein, Chain A"/>
    <property type="match status" value="1"/>
</dbReference>
<protein>
    <submittedName>
        <fullName evidence="3">DUF447 family protein</fullName>
    </submittedName>
</protein>
<sequence length="188" mass="21633">MITRDDLKAVGIGKGITETISTTKGLRFNAAPVGLVNREAIYVEIFRGSHTYKNLMESGEIGINLVYDPVLFVESIFGDLNDDDYYTIDGFPFIKKASAVLKFAVTRIEEKELSSKFFLRLVFKKIRDRRIRGINRGFNLLLELAILSSRREITDEYNKMYPIYSPIIRRCGDERTIEALKFLEFQSL</sequence>
<evidence type="ECO:0000259" key="1">
    <source>
        <dbReference type="Pfam" id="PF04289"/>
    </source>
</evidence>
<dbReference type="Pfam" id="PF04289">
    <property type="entry name" value="DUF447_N"/>
    <property type="match status" value="1"/>
</dbReference>
<dbReference type="Pfam" id="PF20766">
    <property type="entry name" value="DUF447_C"/>
    <property type="match status" value="1"/>
</dbReference>
<dbReference type="SUPFAM" id="SSF50475">
    <property type="entry name" value="FMN-binding split barrel"/>
    <property type="match status" value="1"/>
</dbReference>
<dbReference type="AlphaFoldDB" id="A0A520KRU6"/>
<dbReference type="EMBL" id="RXIF01000006">
    <property type="protein sequence ID" value="RZN64509.1"/>
    <property type="molecule type" value="Genomic_DNA"/>
</dbReference>
<dbReference type="InterPro" id="IPR007386">
    <property type="entry name" value="DUF447_N"/>
</dbReference>
<feature type="domain" description="DUF447" evidence="1">
    <location>
        <begin position="17"/>
        <end position="126"/>
    </location>
</feature>
<evidence type="ECO:0000313" key="4">
    <source>
        <dbReference type="Proteomes" id="UP000317158"/>
    </source>
</evidence>
<dbReference type="InterPro" id="IPR049288">
    <property type="entry name" value="DUF447_C"/>
</dbReference>
<reference evidence="3 4" key="1">
    <citation type="journal article" date="2019" name="Nat. Microbiol.">
        <title>Wide diversity of methane and short-chain alkane metabolisms in uncultured archaea.</title>
        <authorList>
            <person name="Borrel G."/>
            <person name="Adam P.S."/>
            <person name="McKay L.J."/>
            <person name="Chen L.X."/>
            <person name="Sierra-Garcia I.N."/>
            <person name="Sieber C.M."/>
            <person name="Letourneur Q."/>
            <person name="Ghozlane A."/>
            <person name="Andersen G.L."/>
            <person name="Li W.J."/>
            <person name="Hallam S.J."/>
            <person name="Muyzer G."/>
            <person name="de Oliveira V.M."/>
            <person name="Inskeep W.P."/>
            <person name="Banfield J.F."/>
            <person name="Gribaldo S."/>
        </authorList>
    </citation>
    <scope>NUCLEOTIDE SEQUENCE [LARGE SCALE GENOMIC DNA]</scope>
    <source>
        <strain evidence="3">NM1a</strain>
    </source>
</reference>
<comment type="caution">
    <text evidence="3">The sequence shown here is derived from an EMBL/GenBank/DDBJ whole genome shotgun (WGS) entry which is preliminary data.</text>
</comment>
<proteinExistence type="predicted"/>
<accession>A0A520KRU6</accession>
<name>A0A520KRU6_METT2</name>
<dbReference type="InterPro" id="IPR012349">
    <property type="entry name" value="Split_barrel_FMN-bd"/>
</dbReference>